<dbReference type="PANTHER" id="PTHR23232">
    <property type="entry name" value="KRAB DOMAIN C2H2 ZINC FINGER"/>
    <property type="match status" value="1"/>
</dbReference>
<dbReference type="GeneTree" id="ENSGT01150000287458"/>
<protein>
    <recommendedName>
        <fullName evidence="1">KRAB domain-containing protein</fullName>
    </recommendedName>
</protein>
<evidence type="ECO:0000259" key="1">
    <source>
        <dbReference type="PROSITE" id="PS50805"/>
    </source>
</evidence>
<keyword evidence="3" id="KW-1185">Reference proteome</keyword>
<evidence type="ECO:0000313" key="2">
    <source>
        <dbReference type="Ensembl" id="ENSCPBP00000010048.1"/>
    </source>
</evidence>
<feature type="domain" description="KRAB" evidence="1">
    <location>
        <begin position="5"/>
        <end position="80"/>
    </location>
</feature>
<evidence type="ECO:0000313" key="3">
    <source>
        <dbReference type="Proteomes" id="UP000694380"/>
    </source>
</evidence>
<dbReference type="AlphaFoldDB" id="A0A8C3FPV7"/>
<dbReference type="PANTHER" id="PTHR23232:SF142">
    <property type="entry name" value="GASTRULA ZINC FINGER PROTEIN XLCGF57.1-LIKE-RELATED"/>
    <property type="match status" value="1"/>
</dbReference>
<dbReference type="SUPFAM" id="SSF109640">
    <property type="entry name" value="KRAB domain (Kruppel-associated box)"/>
    <property type="match status" value="1"/>
</dbReference>
<dbReference type="PROSITE" id="PS50805">
    <property type="entry name" value="KRAB"/>
    <property type="match status" value="1"/>
</dbReference>
<dbReference type="GO" id="GO:0006355">
    <property type="term" value="P:regulation of DNA-templated transcription"/>
    <property type="evidence" value="ECO:0007669"/>
    <property type="project" value="InterPro"/>
</dbReference>
<dbReference type="Pfam" id="PF01352">
    <property type="entry name" value="KRAB"/>
    <property type="match status" value="1"/>
</dbReference>
<dbReference type="InterPro" id="IPR001909">
    <property type="entry name" value="KRAB"/>
</dbReference>
<dbReference type="CDD" id="cd07765">
    <property type="entry name" value="KRAB_A-box"/>
    <property type="match status" value="1"/>
</dbReference>
<dbReference type="SMART" id="SM00349">
    <property type="entry name" value="KRAB"/>
    <property type="match status" value="1"/>
</dbReference>
<dbReference type="Proteomes" id="UP000694380">
    <property type="component" value="Unplaced"/>
</dbReference>
<dbReference type="InterPro" id="IPR036051">
    <property type="entry name" value="KRAB_dom_sf"/>
</dbReference>
<organism evidence="2 3">
    <name type="scientific">Chrysemys picta bellii</name>
    <name type="common">Western painted turtle</name>
    <name type="synonym">Emys bellii</name>
    <dbReference type="NCBI Taxonomy" id="8478"/>
    <lineage>
        <taxon>Eukaryota</taxon>
        <taxon>Metazoa</taxon>
        <taxon>Chordata</taxon>
        <taxon>Craniata</taxon>
        <taxon>Vertebrata</taxon>
        <taxon>Euteleostomi</taxon>
        <taxon>Archelosauria</taxon>
        <taxon>Testudinata</taxon>
        <taxon>Testudines</taxon>
        <taxon>Cryptodira</taxon>
        <taxon>Durocryptodira</taxon>
        <taxon>Testudinoidea</taxon>
        <taxon>Emydidae</taxon>
        <taxon>Chrysemys</taxon>
    </lineage>
</organism>
<dbReference type="Gene3D" id="6.10.140.140">
    <property type="match status" value="1"/>
</dbReference>
<proteinExistence type="predicted"/>
<name>A0A8C3FPV7_CHRPI</name>
<dbReference type="Ensembl" id="ENSCPBT00000012058.1">
    <property type="protein sequence ID" value="ENSCPBP00000010048.1"/>
    <property type="gene ID" value="ENSCPBG00000007731.1"/>
</dbReference>
<reference evidence="2" key="2">
    <citation type="submission" date="2025-09" db="UniProtKB">
        <authorList>
            <consortium name="Ensembl"/>
        </authorList>
    </citation>
    <scope>IDENTIFICATION</scope>
</reference>
<dbReference type="InterPro" id="IPR050169">
    <property type="entry name" value="Krueppel_C2H2_ZnF"/>
</dbReference>
<sequence length="90" mass="10251">CCPPSPPPLVAVYFSKEEWALLDPGQKALYRDVMQDNYETLISLGKEPFPQIMTSQIRQVLPRGKKDTDLLGICPWWVLLGYFTAYSLVC</sequence>
<reference evidence="2" key="1">
    <citation type="submission" date="2025-08" db="UniProtKB">
        <authorList>
            <consortium name="Ensembl"/>
        </authorList>
    </citation>
    <scope>IDENTIFICATION</scope>
</reference>
<accession>A0A8C3FPV7</accession>